<dbReference type="EMBL" id="CP050296">
    <property type="protein sequence ID" value="QND60620.1"/>
    <property type="molecule type" value="Genomic_DNA"/>
</dbReference>
<feature type="region of interest" description="Disordered" evidence="1">
    <location>
        <begin position="90"/>
        <end position="109"/>
    </location>
</feature>
<evidence type="ECO:0000256" key="1">
    <source>
        <dbReference type="SAM" id="MobiDB-lite"/>
    </source>
</evidence>
<reference evidence="2" key="1">
    <citation type="journal article" date="2020" name="Mol. Plant Microbe Interact.">
        <title>Complete genome sequences of four natural Pseudomonas isolates that catabolize a wide range of aromatic compounds relevant to lignin valorization.</title>
        <authorList>
            <person name="Hatmaker E.A."/>
            <person name="Presle G."/>
            <person name="Cannon O."/>
            <person name="Guss A.M."/>
            <person name="Elkins J.G."/>
        </authorList>
    </citation>
    <scope>NUCLEOTIDE SEQUENCE</scope>
    <source>
        <strain evidence="2">583</strain>
    </source>
</reference>
<evidence type="ECO:0000313" key="3">
    <source>
        <dbReference type="Proteomes" id="UP000515465"/>
    </source>
</evidence>
<proteinExistence type="predicted"/>
<name>A0A7G6T1I8_9HYPH</name>
<protein>
    <recommendedName>
        <fullName evidence="4">Nutrient deprivation-induced protein</fullName>
    </recommendedName>
</protein>
<dbReference type="Proteomes" id="UP000515465">
    <property type="component" value="Chromosome"/>
</dbReference>
<organism evidence="2 3">
    <name type="scientific">Mesorhizobium huakuii</name>
    <dbReference type="NCBI Taxonomy" id="28104"/>
    <lineage>
        <taxon>Bacteria</taxon>
        <taxon>Pseudomonadati</taxon>
        <taxon>Pseudomonadota</taxon>
        <taxon>Alphaproteobacteria</taxon>
        <taxon>Hyphomicrobiales</taxon>
        <taxon>Phyllobacteriaceae</taxon>
        <taxon>Mesorhizobium</taxon>
    </lineage>
</organism>
<evidence type="ECO:0008006" key="4">
    <source>
        <dbReference type="Google" id="ProtNLM"/>
    </source>
</evidence>
<dbReference type="AlphaFoldDB" id="A0A7G6T1I8"/>
<gene>
    <name evidence="2" type="ORF">HB778_32040</name>
</gene>
<evidence type="ECO:0000313" key="2">
    <source>
        <dbReference type="EMBL" id="QND60620.1"/>
    </source>
</evidence>
<dbReference type="RefSeq" id="WP_183459695.1">
    <property type="nucleotide sequence ID" value="NZ_CP050296.1"/>
</dbReference>
<accession>A0A7G6T1I8</accession>
<sequence length="220" mass="22658">MARPNDDLSEITGQMRIERQALFAPVAEISRRLQPRHLVEMTTRYAKDKMVGAVGEVSDAIKENGGTAAAVALGAIAVFGAGRKSAEGVSGVANASEPPSEISSGGQHVGHVSVPNAGSRRKGIGNLARAKVLAGSAGGLLIGHVIGRSFKATAKERALFGKAAEELQSAASEFVSEHSRGAKLAAAQSFGFARYSAAFLVLMAVAGDYFAGSKDGGYQD</sequence>